<comment type="similarity">
    <text evidence="2">Belongs to the FAM241 family.</text>
</comment>
<evidence type="ECO:0000256" key="1">
    <source>
        <dbReference type="ARBA" id="ARBA00004167"/>
    </source>
</evidence>
<accession>A0A6F9DD09</accession>
<organism evidence="9">
    <name type="scientific">Phallusia mammillata</name>
    <dbReference type="NCBI Taxonomy" id="59560"/>
    <lineage>
        <taxon>Eukaryota</taxon>
        <taxon>Metazoa</taxon>
        <taxon>Chordata</taxon>
        <taxon>Tunicata</taxon>
        <taxon>Ascidiacea</taxon>
        <taxon>Phlebobranchia</taxon>
        <taxon>Ascidiidae</taxon>
        <taxon>Phallusia</taxon>
    </lineage>
</organism>
<evidence type="ECO:0000256" key="6">
    <source>
        <dbReference type="SAM" id="MobiDB-lite"/>
    </source>
</evidence>
<feature type="region of interest" description="Disordered" evidence="6">
    <location>
        <begin position="60"/>
        <end position="85"/>
    </location>
</feature>
<proteinExistence type="evidence at transcript level"/>
<reference evidence="9" key="1">
    <citation type="submission" date="2020-04" db="EMBL/GenBank/DDBJ databases">
        <authorList>
            <person name="Neveu A P."/>
        </authorList>
    </citation>
    <scope>NUCLEOTIDE SEQUENCE</scope>
    <source>
        <tissue evidence="9">Whole embryo</tissue>
    </source>
</reference>
<evidence type="ECO:0000256" key="7">
    <source>
        <dbReference type="SAM" id="Phobius"/>
    </source>
</evidence>
<keyword evidence="5 7" id="KW-0472">Membrane</keyword>
<evidence type="ECO:0000256" key="5">
    <source>
        <dbReference type="ARBA" id="ARBA00023136"/>
    </source>
</evidence>
<dbReference type="EMBL" id="LR785038">
    <property type="protein sequence ID" value="CAB3244469.1"/>
    <property type="molecule type" value="mRNA"/>
</dbReference>
<gene>
    <name evidence="9" type="primary">Fam241a</name>
</gene>
<dbReference type="AlphaFoldDB" id="A0A6F9DD09"/>
<comment type="subcellular location">
    <subcellularLocation>
        <location evidence="1">Membrane</location>
        <topology evidence="1">Single-pass membrane protein</topology>
    </subcellularLocation>
</comment>
<evidence type="ECO:0000313" key="9">
    <source>
        <dbReference type="EMBL" id="CAB3244469.1"/>
    </source>
</evidence>
<evidence type="ECO:0000256" key="4">
    <source>
        <dbReference type="ARBA" id="ARBA00022989"/>
    </source>
</evidence>
<evidence type="ECO:0000256" key="3">
    <source>
        <dbReference type="ARBA" id="ARBA00022692"/>
    </source>
</evidence>
<dbReference type="GO" id="GO:0016020">
    <property type="term" value="C:membrane"/>
    <property type="evidence" value="ECO:0007669"/>
    <property type="project" value="UniProtKB-SubCell"/>
</dbReference>
<feature type="domain" description="DUF4605" evidence="8">
    <location>
        <begin position="1"/>
        <end position="58"/>
    </location>
</feature>
<evidence type="ECO:0000259" key="8">
    <source>
        <dbReference type="Pfam" id="PF15378"/>
    </source>
</evidence>
<dbReference type="InterPro" id="IPR027953">
    <property type="entry name" value="DUF4605"/>
</dbReference>
<keyword evidence="4 7" id="KW-1133">Transmembrane helix</keyword>
<feature type="transmembrane region" description="Helical" evidence="7">
    <location>
        <begin position="30"/>
        <end position="54"/>
    </location>
</feature>
<dbReference type="PANTHER" id="PTHR33690">
    <property type="entry name" value="DUF4605 DOMAIN-CONTAINING PROTEIN"/>
    <property type="match status" value="1"/>
</dbReference>
<protein>
    <submittedName>
        <fullName evidence="9">Uncharacterized protein C10orf35 homolog</fullName>
    </submittedName>
</protein>
<sequence length="85" mass="9596">MFDTWNQKLLELGIPRWNVGTHVVEPLMTVMFLVVLLFFGLQGLLLLGFLYFVVKMSQRNTNTGPRRPRGPARPVGAGSGRRLGR</sequence>
<dbReference type="PANTHER" id="PTHR33690:SF3">
    <property type="entry name" value="UBIQUITIN-LIKE DOMAIN-CONTAINING PROTEIN"/>
    <property type="match status" value="1"/>
</dbReference>
<dbReference type="Pfam" id="PF15378">
    <property type="entry name" value="DUF4605"/>
    <property type="match status" value="1"/>
</dbReference>
<keyword evidence="3 7" id="KW-0812">Transmembrane</keyword>
<name>A0A6F9DD09_9ASCI</name>
<evidence type="ECO:0000256" key="2">
    <source>
        <dbReference type="ARBA" id="ARBA00006165"/>
    </source>
</evidence>
<dbReference type="InterPro" id="IPR052502">
    <property type="entry name" value="FAM241_domain"/>
</dbReference>